<feature type="domain" description="GST N-terminal" evidence="2">
    <location>
        <begin position="1"/>
        <end position="65"/>
    </location>
</feature>
<dbReference type="Proteomes" id="UP001295684">
    <property type="component" value="Unassembled WGS sequence"/>
</dbReference>
<dbReference type="EMBL" id="CAMPGE010019375">
    <property type="protein sequence ID" value="CAI2377715.1"/>
    <property type="molecule type" value="Genomic_DNA"/>
</dbReference>
<dbReference type="InterPro" id="IPR004045">
    <property type="entry name" value="Glutathione_S-Trfase_N"/>
</dbReference>
<accession>A0AAD1XRN8</accession>
<dbReference type="Gene3D" id="1.20.1050.10">
    <property type="match status" value="1"/>
</dbReference>
<proteinExistence type="inferred from homology"/>
<dbReference type="SFLD" id="SFLDS00019">
    <property type="entry name" value="Glutathione_Transferase_(cytos"/>
    <property type="match status" value="1"/>
</dbReference>
<evidence type="ECO:0000313" key="4">
    <source>
        <dbReference type="EMBL" id="CAI2377715.1"/>
    </source>
</evidence>
<comment type="caution">
    <text evidence="4">The sequence shown here is derived from an EMBL/GenBank/DDBJ whole genome shotgun (WGS) entry which is preliminary data.</text>
</comment>
<dbReference type="InterPro" id="IPR036249">
    <property type="entry name" value="Thioredoxin-like_sf"/>
</dbReference>
<dbReference type="InterPro" id="IPR040079">
    <property type="entry name" value="Glutathione_S-Trfase"/>
</dbReference>
<gene>
    <name evidence="4" type="ORF">ECRASSUSDP1_LOCUS19104</name>
</gene>
<feature type="domain" description="GST C-terminal" evidence="3">
    <location>
        <begin position="71"/>
        <end position="202"/>
    </location>
</feature>
<organism evidence="4 5">
    <name type="scientific">Euplotes crassus</name>
    <dbReference type="NCBI Taxonomy" id="5936"/>
    <lineage>
        <taxon>Eukaryota</taxon>
        <taxon>Sar</taxon>
        <taxon>Alveolata</taxon>
        <taxon>Ciliophora</taxon>
        <taxon>Intramacronucleata</taxon>
        <taxon>Spirotrichea</taxon>
        <taxon>Hypotrichia</taxon>
        <taxon>Euplotida</taxon>
        <taxon>Euplotidae</taxon>
        <taxon>Moneuplotes</taxon>
    </lineage>
</organism>
<reference evidence="4" key="1">
    <citation type="submission" date="2023-07" db="EMBL/GenBank/DDBJ databases">
        <authorList>
            <consortium name="AG Swart"/>
            <person name="Singh M."/>
            <person name="Singh A."/>
            <person name="Seah K."/>
            <person name="Emmerich C."/>
        </authorList>
    </citation>
    <scope>NUCLEOTIDE SEQUENCE</scope>
    <source>
        <strain evidence="4">DP1</strain>
    </source>
</reference>
<protein>
    <recommendedName>
        <fullName evidence="6">Glutathione S-transferase</fullName>
    </recommendedName>
</protein>
<evidence type="ECO:0000256" key="1">
    <source>
        <dbReference type="ARBA" id="ARBA00007409"/>
    </source>
</evidence>
<dbReference type="InterPro" id="IPR010987">
    <property type="entry name" value="Glutathione-S-Trfase_C-like"/>
</dbReference>
<comment type="similarity">
    <text evidence="1">Belongs to the GST superfamily.</text>
</comment>
<dbReference type="InterPro" id="IPR004046">
    <property type="entry name" value="GST_C"/>
</dbReference>
<evidence type="ECO:0000259" key="2">
    <source>
        <dbReference type="PROSITE" id="PS50404"/>
    </source>
</evidence>
<dbReference type="Pfam" id="PF13409">
    <property type="entry name" value="GST_N_2"/>
    <property type="match status" value="1"/>
</dbReference>
<evidence type="ECO:0000313" key="5">
    <source>
        <dbReference type="Proteomes" id="UP001295684"/>
    </source>
</evidence>
<dbReference type="PANTHER" id="PTHR44051:SF8">
    <property type="entry name" value="GLUTATHIONE S-TRANSFERASE GSTA"/>
    <property type="match status" value="1"/>
</dbReference>
<dbReference type="SUPFAM" id="SSF52833">
    <property type="entry name" value="Thioredoxin-like"/>
    <property type="match status" value="1"/>
</dbReference>
<dbReference type="PROSITE" id="PS50405">
    <property type="entry name" value="GST_CTER"/>
    <property type="match status" value="1"/>
</dbReference>
<dbReference type="Pfam" id="PF00043">
    <property type="entry name" value="GST_C"/>
    <property type="match status" value="1"/>
</dbReference>
<name>A0AAD1XRN8_EUPCR</name>
<dbReference type="PROSITE" id="PS50404">
    <property type="entry name" value="GST_NTER"/>
    <property type="match status" value="1"/>
</dbReference>
<dbReference type="AlphaFoldDB" id="A0AAD1XRN8"/>
<dbReference type="InterPro" id="IPR036282">
    <property type="entry name" value="Glutathione-S-Trfase_C_sf"/>
</dbReference>
<evidence type="ECO:0008006" key="6">
    <source>
        <dbReference type="Google" id="ProtNLM"/>
    </source>
</evidence>
<evidence type="ECO:0000259" key="3">
    <source>
        <dbReference type="PROSITE" id="PS50405"/>
    </source>
</evidence>
<keyword evidence="5" id="KW-1185">Reference proteome</keyword>
<dbReference type="PANTHER" id="PTHR44051">
    <property type="entry name" value="GLUTATHIONE S-TRANSFERASE-RELATED"/>
    <property type="match status" value="1"/>
</dbReference>
<dbReference type="SUPFAM" id="SSF47616">
    <property type="entry name" value="GST C-terminal domain-like"/>
    <property type="match status" value="1"/>
</dbReference>
<dbReference type="Gene3D" id="3.40.30.10">
    <property type="entry name" value="Glutaredoxin"/>
    <property type="match status" value="1"/>
</dbReference>
<sequence>MNILALLEIEHEEYVIDLLNGEQTSEWYKKINPKMKIPAIKDGDHCMGESIDICKYLVETRKLKTPAWPVDDQEKIDQMERDLAKVDELASASGNVSYNCFYNQFAGKKLAGKELKKKVLNELYLVYDRFEETLAERKTKFYNSDDHPGLQDYLTYNFIKYLTSIKLSSLAGYPVLMQWFNDCEKVPSIAVVSTRLEKETASLLFKIRWINPLKRFLTCRCCCRR</sequence>